<organism evidence="2">
    <name type="scientific">Spongospora subterranea</name>
    <dbReference type="NCBI Taxonomy" id="70186"/>
    <lineage>
        <taxon>Eukaryota</taxon>
        <taxon>Sar</taxon>
        <taxon>Rhizaria</taxon>
        <taxon>Endomyxa</taxon>
        <taxon>Phytomyxea</taxon>
        <taxon>Plasmodiophorida</taxon>
        <taxon>Plasmodiophoridae</taxon>
        <taxon>Spongospora</taxon>
    </lineage>
</organism>
<reference evidence="2" key="1">
    <citation type="submission" date="2015-04" db="EMBL/GenBank/DDBJ databases">
        <title>The genome sequence of the plant pathogenic Rhizarian Plasmodiophora brassicae reveals insights in its biotrophic life cycle and the origin of chitin synthesis.</title>
        <authorList>
            <person name="Schwelm A."/>
            <person name="Fogelqvist J."/>
            <person name="Knaust A."/>
            <person name="Julke S."/>
            <person name="Lilja T."/>
            <person name="Dhandapani V."/>
            <person name="Bonilla-Rosso G."/>
            <person name="Karlsson M."/>
            <person name="Shevchenko A."/>
            <person name="Choi S.R."/>
            <person name="Kim H.G."/>
            <person name="Park J.Y."/>
            <person name="Lim Y.P."/>
            <person name="Ludwig-Muller J."/>
            <person name="Dixelius C."/>
        </authorList>
    </citation>
    <scope>NUCLEOTIDE SEQUENCE</scope>
    <source>
        <tissue evidence="2">Potato root galls</tissue>
    </source>
</reference>
<evidence type="ECO:0000256" key="1">
    <source>
        <dbReference type="SAM" id="Phobius"/>
    </source>
</evidence>
<sequence length="152" mass="17178">MTVQDKDDVEIEELIEGYRLTWAKEREKEFPDAQVHLEFSTALLRSNDRNHLLEAQDNLDDMIEEGLSIVDSCYAQAVCKFKLGLLSESSIYTSRVLQLDPNNEKAQQLQDILETTASKEGKLTALLSIGVTFALAALLHAKFLKPFFSRNS</sequence>
<accession>A0A0H5R5A9</accession>
<dbReference type="Pfam" id="PF14853">
    <property type="entry name" value="Fis1_TPR_C"/>
    <property type="match status" value="1"/>
</dbReference>
<keyword evidence="1" id="KW-0472">Membrane</keyword>
<keyword evidence="1" id="KW-1133">Transmembrane helix</keyword>
<dbReference type="InterPro" id="IPR011990">
    <property type="entry name" value="TPR-like_helical_dom_sf"/>
</dbReference>
<protein>
    <recommendedName>
        <fullName evidence="3">Mitochondrial fission 1 protein</fullName>
    </recommendedName>
</protein>
<dbReference type="EMBL" id="HACM01008908">
    <property type="protein sequence ID" value="CRZ09350.1"/>
    <property type="molecule type" value="Transcribed_RNA"/>
</dbReference>
<dbReference type="Gene3D" id="1.25.40.10">
    <property type="entry name" value="Tetratricopeptide repeat domain"/>
    <property type="match status" value="1"/>
</dbReference>
<dbReference type="AlphaFoldDB" id="A0A0H5R5A9"/>
<keyword evidence="1" id="KW-0812">Transmembrane</keyword>
<proteinExistence type="predicted"/>
<evidence type="ECO:0008006" key="3">
    <source>
        <dbReference type="Google" id="ProtNLM"/>
    </source>
</evidence>
<dbReference type="InterPro" id="IPR028061">
    <property type="entry name" value="Fis1_TPR_C"/>
</dbReference>
<name>A0A0H5R5A9_9EUKA</name>
<evidence type="ECO:0000313" key="2">
    <source>
        <dbReference type="EMBL" id="CRZ09350.1"/>
    </source>
</evidence>
<dbReference type="SUPFAM" id="SSF48452">
    <property type="entry name" value="TPR-like"/>
    <property type="match status" value="1"/>
</dbReference>
<feature type="transmembrane region" description="Helical" evidence="1">
    <location>
        <begin position="123"/>
        <end position="143"/>
    </location>
</feature>